<gene>
    <name evidence="2" type="ORF">SAMN02910265_00301</name>
</gene>
<dbReference type="Proteomes" id="UP000183190">
    <property type="component" value="Unassembled WGS sequence"/>
</dbReference>
<organism evidence="2 3">
    <name type="scientific">Ruminococcus flavefaciens</name>
    <dbReference type="NCBI Taxonomy" id="1265"/>
    <lineage>
        <taxon>Bacteria</taxon>
        <taxon>Bacillati</taxon>
        <taxon>Bacillota</taxon>
        <taxon>Clostridia</taxon>
        <taxon>Eubacteriales</taxon>
        <taxon>Oscillospiraceae</taxon>
        <taxon>Ruminococcus</taxon>
    </lineage>
</organism>
<accession>A0A1H6HUA3</accession>
<feature type="transmembrane region" description="Helical" evidence="1">
    <location>
        <begin position="7"/>
        <end position="24"/>
    </location>
</feature>
<dbReference type="RefSeq" id="WP_074714136.1">
    <property type="nucleotide sequence ID" value="NZ_FNWV01000001.1"/>
</dbReference>
<sequence>MKNKDPLSILFLMPIIVIASFIILFKDKLPSFIIDTPKLFDPKALVFCAAAVVLTVAASQIYKIVKHLDDIRIVKTTNYILDWIDNANENDIAELKKKYQKTDRNVCLGLLLKGEKPLHLYLAFSDESPLCDKLGKEFEKSSKELPYVYCQYTFDELHEKVPLAIAGPDNEPMYPDELGSWQRTHQTCSERKIIAKLIDEHSDELHSETAANLCLVLFTKFAPCEFCTPFIQEIKERYEKNLQIKVLHIDNINEMLNHKKELIDINKKYSKTLKNMEKLWLMFPKETKKAEKAQTVSTRDKVNEKLLKEMKSIAYAQCFSLIKNKTPQDIVKQTLKHLKLSDEQIDEIMKDVYSQTLDHSVKEQRRIEKKLSKRQNP</sequence>
<evidence type="ECO:0000256" key="1">
    <source>
        <dbReference type="SAM" id="Phobius"/>
    </source>
</evidence>
<keyword evidence="1" id="KW-1133">Transmembrane helix</keyword>
<name>A0A1H6HUA3_RUMFL</name>
<protein>
    <submittedName>
        <fullName evidence="2">Uncharacterized protein</fullName>
    </submittedName>
</protein>
<proteinExistence type="predicted"/>
<keyword evidence="1" id="KW-0472">Membrane</keyword>
<keyword evidence="1" id="KW-0812">Transmembrane</keyword>
<dbReference type="AlphaFoldDB" id="A0A1H6HUA3"/>
<dbReference type="EMBL" id="FNWV01000001">
    <property type="protein sequence ID" value="SEH39160.1"/>
    <property type="molecule type" value="Genomic_DNA"/>
</dbReference>
<reference evidence="2 3" key="1">
    <citation type="submission" date="2016-10" db="EMBL/GenBank/DDBJ databases">
        <authorList>
            <person name="de Groot N.N."/>
        </authorList>
    </citation>
    <scope>NUCLEOTIDE SEQUENCE [LARGE SCALE GENOMIC DNA]</scope>
    <source>
        <strain evidence="2 3">YAD2003</strain>
    </source>
</reference>
<evidence type="ECO:0000313" key="3">
    <source>
        <dbReference type="Proteomes" id="UP000183190"/>
    </source>
</evidence>
<evidence type="ECO:0000313" key="2">
    <source>
        <dbReference type="EMBL" id="SEH39160.1"/>
    </source>
</evidence>